<evidence type="ECO:0000256" key="1">
    <source>
        <dbReference type="SAM" id="MobiDB-lite"/>
    </source>
</evidence>
<feature type="non-terminal residue" evidence="2">
    <location>
        <position position="254"/>
    </location>
</feature>
<comment type="caution">
    <text evidence="2">The sequence shown here is derived from an EMBL/GenBank/DDBJ whole genome shotgun (WGS) entry which is preliminary data.</text>
</comment>
<dbReference type="AlphaFoldDB" id="A0AAD5S7U9"/>
<sequence length="254" mass="27113">MSTNGDHTDTLLPLDGTSDVNVVTTEPDLAMESFPMKEDDKPEPPSPTSPSSPETPRKKLAIQNLALPLPGPPSRATFALQINRGLAAPTSSHRTPGLASKTPAEYPFPVVVARSISPNRSTQPETSSANVSLRTPSQTPGGRSPDPFTLQTPTLQAPAIHRPHFALSLSRPHLTPLTSATPRSEYPFPAVTTPRTSSLLPPGTARTPLRSPLKEYPFPIAATPLRTPLRTPLAPPVVTVSEDGKKDQTTIQID</sequence>
<keyword evidence="3" id="KW-1185">Reference proteome</keyword>
<dbReference type="Proteomes" id="UP001212841">
    <property type="component" value="Unassembled WGS sequence"/>
</dbReference>
<name>A0AAD5S7U9_9FUNG</name>
<feature type="region of interest" description="Disordered" evidence="1">
    <location>
        <begin position="226"/>
        <end position="254"/>
    </location>
</feature>
<feature type="compositionally biased region" description="Polar residues" evidence="1">
    <location>
        <begin position="118"/>
        <end position="141"/>
    </location>
</feature>
<evidence type="ECO:0000313" key="3">
    <source>
        <dbReference type="Proteomes" id="UP001212841"/>
    </source>
</evidence>
<feature type="region of interest" description="Disordered" evidence="1">
    <location>
        <begin position="118"/>
        <end position="146"/>
    </location>
</feature>
<dbReference type="EMBL" id="JADGJD010001092">
    <property type="protein sequence ID" value="KAJ3046790.1"/>
    <property type="molecule type" value="Genomic_DNA"/>
</dbReference>
<gene>
    <name evidence="2" type="ORF">HK097_000517</name>
</gene>
<feature type="region of interest" description="Disordered" evidence="1">
    <location>
        <begin position="1"/>
        <end position="78"/>
    </location>
</feature>
<reference evidence="2" key="1">
    <citation type="submission" date="2020-05" db="EMBL/GenBank/DDBJ databases">
        <title>Phylogenomic resolution of chytrid fungi.</title>
        <authorList>
            <person name="Stajich J.E."/>
            <person name="Amses K."/>
            <person name="Simmons R."/>
            <person name="Seto K."/>
            <person name="Myers J."/>
            <person name="Bonds A."/>
            <person name="Quandt C.A."/>
            <person name="Barry K."/>
            <person name="Liu P."/>
            <person name="Grigoriev I."/>
            <person name="Longcore J.E."/>
            <person name="James T.Y."/>
        </authorList>
    </citation>
    <scope>NUCLEOTIDE SEQUENCE</scope>
    <source>
        <strain evidence="2">JEL0318</strain>
    </source>
</reference>
<proteinExistence type="predicted"/>
<feature type="compositionally biased region" description="Low complexity" evidence="1">
    <location>
        <begin position="226"/>
        <end position="240"/>
    </location>
</feature>
<organism evidence="2 3">
    <name type="scientific">Rhizophlyctis rosea</name>
    <dbReference type="NCBI Taxonomy" id="64517"/>
    <lineage>
        <taxon>Eukaryota</taxon>
        <taxon>Fungi</taxon>
        <taxon>Fungi incertae sedis</taxon>
        <taxon>Chytridiomycota</taxon>
        <taxon>Chytridiomycota incertae sedis</taxon>
        <taxon>Chytridiomycetes</taxon>
        <taxon>Rhizophlyctidales</taxon>
        <taxon>Rhizophlyctidaceae</taxon>
        <taxon>Rhizophlyctis</taxon>
    </lineage>
</organism>
<feature type="region of interest" description="Disordered" evidence="1">
    <location>
        <begin position="176"/>
        <end position="212"/>
    </location>
</feature>
<accession>A0AAD5S7U9</accession>
<protein>
    <submittedName>
        <fullName evidence="2">Uncharacterized protein</fullName>
    </submittedName>
</protein>
<evidence type="ECO:0000313" key="2">
    <source>
        <dbReference type="EMBL" id="KAJ3046790.1"/>
    </source>
</evidence>